<gene>
    <name evidence="8" type="ORF">BAE44_0012145</name>
</gene>
<evidence type="ECO:0000259" key="7">
    <source>
        <dbReference type="PROSITE" id="PS51914"/>
    </source>
</evidence>
<keyword evidence="3" id="KW-0256">Endoplasmic reticulum</keyword>
<dbReference type="PANTHER" id="PTHR12630:SF1">
    <property type="entry name" value="GLUCOSIDASE 2 SUBUNIT BETA"/>
    <property type="match status" value="1"/>
</dbReference>
<dbReference type="EMBL" id="LWDX02033871">
    <property type="protein sequence ID" value="OEL26838.1"/>
    <property type="molecule type" value="Genomic_DNA"/>
</dbReference>
<evidence type="ECO:0000256" key="6">
    <source>
        <dbReference type="SAM" id="SignalP"/>
    </source>
</evidence>
<dbReference type="Gene3D" id="4.10.400.10">
    <property type="entry name" value="Low-density Lipoprotein Receptor"/>
    <property type="match status" value="1"/>
</dbReference>
<keyword evidence="2 6" id="KW-0732">Signal</keyword>
<evidence type="ECO:0000256" key="2">
    <source>
        <dbReference type="ARBA" id="ARBA00022729"/>
    </source>
</evidence>
<evidence type="ECO:0000313" key="9">
    <source>
        <dbReference type="Proteomes" id="UP000095767"/>
    </source>
</evidence>
<dbReference type="SUPFAM" id="SSF50911">
    <property type="entry name" value="Mannose 6-phosphate receptor domain"/>
    <property type="match status" value="1"/>
</dbReference>
<dbReference type="InterPro" id="IPR039794">
    <property type="entry name" value="Gtb1-like"/>
</dbReference>
<feature type="signal peptide" evidence="6">
    <location>
        <begin position="1"/>
        <end position="19"/>
    </location>
</feature>
<keyword evidence="4" id="KW-1015">Disulfide bond</keyword>
<keyword evidence="9" id="KW-1185">Reference proteome</keyword>
<dbReference type="Gene3D" id="2.70.130.10">
    <property type="entry name" value="Mannose-6-phosphate receptor binding domain"/>
    <property type="match status" value="1"/>
</dbReference>
<dbReference type="STRING" id="888268.A0A1E5VNY8"/>
<dbReference type="PROSITE" id="PS51914">
    <property type="entry name" value="MRH"/>
    <property type="match status" value="1"/>
</dbReference>
<evidence type="ECO:0000256" key="3">
    <source>
        <dbReference type="ARBA" id="ARBA00022824"/>
    </source>
</evidence>
<name>A0A1E5VNY8_9POAL</name>
<dbReference type="InterPro" id="IPR002172">
    <property type="entry name" value="LDrepeatLR_classA_rpt"/>
</dbReference>
<feature type="compositionally biased region" description="Basic and acidic residues" evidence="5">
    <location>
        <begin position="193"/>
        <end position="270"/>
    </location>
</feature>
<dbReference type="InterPro" id="IPR036607">
    <property type="entry name" value="PRKCSH"/>
</dbReference>
<dbReference type="InterPro" id="IPR044865">
    <property type="entry name" value="MRH_dom"/>
</dbReference>
<dbReference type="Proteomes" id="UP000095767">
    <property type="component" value="Unassembled WGS sequence"/>
</dbReference>
<feature type="chain" id="PRO_5009188380" description="Glucosidase 2 subunit beta" evidence="6">
    <location>
        <begin position="20"/>
        <end position="475"/>
    </location>
</feature>
<feature type="domain" description="MRH" evidence="7">
    <location>
        <begin position="357"/>
        <end position="452"/>
    </location>
</feature>
<sequence>MRVLLVAALLLWAAAAAASKPPLDTLGIPPQDEAYYRGGVIKCRDGSGKFSRPQLNDDFCDCPDGTDEPGTSACPEGKFYCKNAGHTPVTIFSSRVNDGICDCCDGSDEYDSNVTCKNTCWEAGKAAREKLKKKIATYKSGVVIRKEQVERAKEAFAKDEAELAKLKGEEKLLQGLVDKLKEQKRLIEKAEEEERLRKEKEEKRIKEEAEKKATVEKEAQDASQEVDSKETDPHVQEDESKVAEQHDGHTTDHDNHVPESRISTEQHGSEIQDDSSVGAGTVDESPPKESAPTLEQDPSSDNPEGLSREELDLTASGHSSWLDKIQQTVQNVFQKFNFFQTPVDLSGNDKEFYSFYDQCFESKEGKYTYKVCAYKKASQTEGHSSTNLGRWDKFEESYRVMQFSNGDRCWNGPDRSLKVRLRCGLSNELNDVDEPSRCEYVAALSTPALCVEEKLKELQNKLDAMSSKQPGHDEL</sequence>
<dbReference type="OrthoDB" id="28322at2759"/>
<dbReference type="InterPro" id="IPR009011">
    <property type="entry name" value="Man6P_isomerase_rcpt-bd_dom_sf"/>
</dbReference>
<evidence type="ECO:0000313" key="8">
    <source>
        <dbReference type="EMBL" id="OEL26838.1"/>
    </source>
</evidence>
<proteinExistence type="predicted"/>
<dbReference type="CDD" id="cd00112">
    <property type="entry name" value="LDLa"/>
    <property type="match status" value="1"/>
</dbReference>
<dbReference type="Pfam" id="PF12999">
    <property type="entry name" value="PRKCSH-like"/>
    <property type="match status" value="1"/>
</dbReference>
<dbReference type="GO" id="GO:0017177">
    <property type="term" value="C:glucosidase II complex"/>
    <property type="evidence" value="ECO:0007669"/>
    <property type="project" value="TreeGrafter"/>
</dbReference>
<evidence type="ECO:0000256" key="5">
    <source>
        <dbReference type="SAM" id="MobiDB-lite"/>
    </source>
</evidence>
<dbReference type="GO" id="GO:0006491">
    <property type="term" value="P:N-glycan processing"/>
    <property type="evidence" value="ECO:0007669"/>
    <property type="project" value="TreeGrafter"/>
</dbReference>
<protein>
    <recommendedName>
        <fullName evidence="1">Glucosidase 2 subunit beta</fullName>
    </recommendedName>
</protein>
<dbReference type="AlphaFoldDB" id="A0A1E5VNY8"/>
<feature type="region of interest" description="Disordered" evidence="5">
    <location>
        <begin position="193"/>
        <end position="308"/>
    </location>
</feature>
<dbReference type="Pfam" id="PF13015">
    <property type="entry name" value="PRKCSH_1"/>
    <property type="match status" value="1"/>
</dbReference>
<reference evidence="8 9" key="1">
    <citation type="submission" date="2016-09" db="EMBL/GenBank/DDBJ databases">
        <title>The draft genome of Dichanthelium oligosanthes: A C3 panicoid grass species.</title>
        <authorList>
            <person name="Studer A.J."/>
            <person name="Schnable J.C."/>
            <person name="Brutnell T.P."/>
        </authorList>
    </citation>
    <scope>NUCLEOTIDE SEQUENCE [LARGE SCALE GENOMIC DNA]</scope>
    <source>
        <strain evidence="9">cv. Kellogg 1175</strain>
        <tissue evidence="8">Leaf</tissue>
    </source>
</reference>
<dbReference type="InterPro" id="IPR036055">
    <property type="entry name" value="LDL_receptor-like_sf"/>
</dbReference>
<dbReference type="InterPro" id="IPR028146">
    <property type="entry name" value="PRKCSH_N"/>
</dbReference>
<evidence type="ECO:0000256" key="1">
    <source>
        <dbReference type="ARBA" id="ARBA00022387"/>
    </source>
</evidence>
<dbReference type="PANTHER" id="PTHR12630">
    <property type="entry name" value="N-LINKED OLIGOSACCHARIDE PROCESSING"/>
    <property type="match status" value="1"/>
</dbReference>
<evidence type="ECO:0000256" key="4">
    <source>
        <dbReference type="ARBA" id="ARBA00023157"/>
    </source>
</evidence>
<accession>A0A1E5VNY8</accession>
<comment type="caution">
    <text evidence="8">The sequence shown here is derived from an EMBL/GenBank/DDBJ whole genome shotgun (WGS) entry which is preliminary data.</text>
</comment>
<organism evidence="8 9">
    <name type="scientific">Dichanthelium oligosanthes</name>
    <dbReference type="NCBI Taxonomy" id="888268"/>
    <lineage>
        <taxon>Eukaryota</taxon>
        <taxon>Viridiplantae</taxon>
        <taxon>Streptophyta</taxon>
        <taxon>Embryophyta</taxon>
        <taxon>Tracheophyta</taxon>
        <taxon>Spermatophyta</taxon>
        <taxon>Magnoliopsida</taxon>
        <taxon>Liliopsida</taxon>
        <taxon>Poales</taxon>
        <taxon>Poaceae</taxon>
        <taxon>PACMAD clade</taxon>
        <taxon>Panicoideae</taxon>
        <taxon>Panicodae</taxon>
        <taxon>Paniceae</taxon>
        <taxon>Dichantheliinae</taxon>
        <taxon>Dichanthelium</taxon>
    </lineage>
</organism>